<gene>
    <name evidence="2" type="ORF">HYY20_13115</name>
</gene>
<comment type="caution">
    <text evidence="2">The sequence shown here is derived from an EMBL/GenBank/DDBJ whole genome shotgun (WGS) entry which is preliminary data.</text>
</comment>
<sequence length="148" mass="16320">LEMRYGTQLSTIRMPSPRLLLETEQDVKEVCQAFTALYAANYSATSAYPQGGIEVEGLALKATWPLPKFELPAFPPVGADPSPAYKGKRPVWGGGAFHETPVYRGEQLGHGNRIEGPAVIEEPYTTLVIPAGWKVTTDRHLTRILERI</sequence>
<evidence type="ECO:0000313" key="3">
    <source>
        <dbReference type="Proteomes" id="UP000769766"/>
    </source>
</evidence>
<accession>A0A932CQU5</accession>
<dbReference type="Proteomes" id="UP000769766">
    <property type="component" value="Unassembled WGS sequence"/>
</dbReference>
<dbReference type="Pfam" id="PF19278">
    <property type="entry name" value="Hydant_A_C"/>
    <property type="match status" value="1"/>
</dbReference>
<name>A0A932CQU5_UNCTE</name>
<feature type="non-terminal residue" evidence="2">
    <location>
        <position position="1"/>
    </location>
</feature>
<protein>
    <submittedName>
        <fullName evidence="2">Hydantoinase/oxoprolinase family protein</fullName>
    </submittedName>
</protein>
<proteinExistence type="predicted"/>
<reference evidence="2" key="1">
    <citation type="submission" date="2020-07" db="EMBL/GenBank/DDBJ databases">
        <title>Huge and variable diversity of episymbiotic CPR bacteria and DPANN archaea in groundwater ecosystems.</title>
        <authorList>
            <person name="He C.Y."/>
            <person name="Keren R."/>
            <person name="Whittaker M."/>
            <person name="Farag I.F."/>
            <person name="Doudna J."/>
            <person name="Cate J.H.D."/>
            <person name="Banfield J.F."/>
        </authorList>
    </citation>
    <scope>NUCLEOTIDE SEQUENCE</scope>
    <source>
        <strain evidence="2">NC_groundwater_672_Ag_B-0.1um_62_36</strain>
    </source>
</reference>
<evidence type="ECO:0000313" key="2">
    <source>
        <dbReference type="EMBL" id="MBI2877808.1"/>
    </source>
</evidence>
<evidence type="ECO:0000259" key="1">
    <source>
        <dbReference type="Pfam" id="PF19278"/>
    </source>
</evidence>
<feature type="domain" description="Acetophenone carboxylase-like C-terminal" evidence="1">
    <location>
        <begin position="2"/>
        <end position="140"/>
    </location>
</feature>
<dbReference type="InterPro" id="IPR049517">
    <property type="entry name" value="ACX-like_C"/>
</dbReference>
<dbReference type="EMBL" id="JACPRF010000400">
    <property type="protein sequence ID" value="MBI2877808.1"/>
    <property type="molecule type" value="Genomic_DNA"/>
</dbReference>
<organism evidence="2 3">
    <name type="scientific">Tectimicrobiota bacterium</name>
    <dbReference type="NCBI Taxonomy" id="2528274"/>
    <lineage>
        <taxon>Bacteria</taxon>
        <taxon>Pseudomonadati</taxon>
        <taxon>Nitrospinota/Tectimicrobiota group</taxon>
        <taxon>Candidatus Tectimicrobiota</taxon>
    </lineage>
</organism>
<dbReference type="AlphaFoldDB" id="A0A932CQU5"/>